<dbReference type="Proteomes" id="UP000609651">
    <property type="component" value="Unassembled WGS sequence"/>
</dbReference>
<feature type="domain" description="AMP-dependent synthetase/ligase" evidence="2">
    <location>
        <begin position="35"/>
        <end position="420"/>
    </location>
</feature>
<dbReference type="PANTHER" id="PTHR43767">
    <property type="entry name" value="LONG-CHAIN-FATTY-ACID--COA LIGASE"/>
    <property type="match status" value="1"/>
</dbReference>
<dbReference type="EC" id="6.2.1.26" evidence="3"/>
<feature type="region of interest" description="Disordered" evidence="1">
    <location>
        <begin position="1"/>
        <end position="22"/>
    </location>
</feature>
<gene>
    <name evidence="3" type="primary">menE</name>
    <name evidence="3" type="ORF">LzC2_20480</name>
</gene>
<evidence type="ECO:0000313" key="3">
    <source>
        <dbReference type="EMBL" id="NNJ25969.1"/>
    </source>
</evidence>
<dbReference type="Pfam" id="PF00501">
    <property type="entry name" value="AMP-binding"/>
    <property type="match status" value="1"/>
</dbReference>
<accession>A0ABX1VE11</accession>
<dbReference type="InterPro" id="IPR000873">
    <property type="entry name" value="AMP-dep_synth/lig_dom"/>
</dbReference>
<evidence type="ECO:0000256" key="1">
    <source>
        <dbReference type="SAM" id="MobiDB-lite"/>
    </source>
</evidence>
<comment type="caution">
    <text evidence="3">The sequence shown here is derived from an EMBL/GenBank/DDBJ whole genome shotgun (WGS) entry which is preliminary data.</text>
</comment>
<organism evidence="3 4">
    <name type="scientific">Alienimonas chondri</name>
    <dbReference type="NCBI Taxonomy" id="2681879"/>
    <lineage>
        <taxon>Bacteria</taxon>
        <taxon>Pseudomonadati</taxon>
        <taxon>Planctomycetota</taxon>
        <taxon>Planctomycetia</taxon>
        <taxon>Planctomycetales</taxon>
        <taxon>Planctomycetaceae</taxon>
        <taxon>Alienimonas</taxon>
    </lineage>
</organism>
<reference evidence="3 4" key="1">
    <citation type="journal article" date="2020" name="Syst. Appl. Microbiol.">
        <title>Alienimonas chondri sp. nov., a novel planctomycete isolated from the biofilm of the red alga Chondrus crispus.</title>
        <authorList>
            <person name="Vitorino I."/>
            <person name="Albuquerque L."/>
            <person name="Wiegand S."/>
            <person name="Kallscheuer N."/>
            <person name="da Costa M.S."/>
            <person name="Lobo-da-Cunha A."/>
            <person name="Jogler C."/>
            <person name="Lage O.M."/>
        </authorList>
    </citation>
    <scope>NUCLEOTIDE SEQUENCE [LARGE SCALE GENOMIC DNA]</scope>
    <source>
        <strain evidence="3 4">LzC2</strain>
    </source>
</reference>
<dbReference type="EMBL" id="WTPX01000056">
    <property type="protein sequence ID" value="NNJ25969.1"/>
    <property type="molecule type" value="Genomic_DNA"/>
</dbReference>
<name>A0ABX1VE11_9PLAN</name>
<evidence type="ECO:0000313" key="4">
    <source>
        <dbReference type="Proteomes" id="UP000609651"/>
    </source>
</evidence>
<dbReference type="Gene3D" id="3.40.50.12780">
    <property type="entry name" value="N-terminal domain of ligase-like"/>
    <property type="match status" value="1"/>
</dbReference>
<dbReference type="GO" id="GO:0008756">
    <property type="term" value="F:o-succinylbenzoate-CoA ligase activity"/>
    <property type="evidence" value="ECO:0007669"/>
    <property type="project" value="UniProtKB-EC"/>
</dbReference>
<dbReference type="InterPro" id="IPR050237">
    <property type="entry name" value="ATP-dep_AMP-bd_enzyme"/>
</dbReference>
<dbReference type="NCBIfam" id="NF006754">
    <property type="entry name" value="PRK09274.1"/>
    <property type="match status" value="1"/>
</dbReference>
<evidence type="ECO:0000259" key="2">
    <source>
        <dbReference type="Pfam" id="PF00501"/>
    </source>
</evidence>
<keyword evidence="4" id="KW-1185">Reference proteome</keyword>
<dbReference type="PANTHER" id="PTHR43767:SF1">
    <property type="entry name" value="NONRIBOSOMAL PEPTIDE SYNTHASE PES1 (EUROFUNG)-RELATED"/>
    <property type="match status" value="1"/>
</dbReference>
<sequence>MSVAPPAAGSSAVGPSAAEQNVGAGGVASVADLLRRAAADRPESNAVLTPRGRAGDPARDYDCLTFAQLDAAADRFAAALASRGVRPGDRVALMVRPGGRFATAVFGTLRAGAAAVLIDPGLGVRGVLRCLREVSPIGFVGEPIAVVAARAIGRLGGVQVWASAGAAVPGAVGWERFLSFGAKGFVPPTVEPTDAAAVIFTSGSTGPAKGVAYEHRMFLAQIEQLRAGYDLPPGEVDVPAFPLFALFDVGLSATMIVPRMHPSKPAQVRPEEILGPIREHGATRAFGSPALWNRVLKYAVDRGETLPSVSALLSAGAPVSPQTHEWARAVLPAGAQLHTPYGATEALPVCTTGTDEVLGETAAKTRAGAGTCVGRPFPGVTLRIIQEEQGPIDRIGQVRDLPAGEIGEVVVSGPAVTREYVGSPEQTRRAKIADDDAPNGVWHRMGDVGYLDDRGRFWFCGRQAHVVRSEAGPIYPVRGEAVLNEHAAVKRTAIVGVGPVGAQRPVVIVECESGRRTATLRDELRERAATTDVIGPVAAVLFRRTLPTDVRHNTKIDRAALAVWASKALASPLRRRITRA</sequence>
<dbReference type="SUPFAM" id="SSF56801">
    <property type="entry name" value="Acetyl-CoA synthetase-like"/>
    <property type="match status" value="1"/>
</dbReference>
<protein>
    <submittedName>
        <fullName evidence="3">2-succinylbenzoate--CoA ligase</fullName>
        <ecNumber evidence="3">6.2.1.26</ecNumber>
    </submittedName>
</protein>
<dbReference type="InterPro" id="IPR042099">
    <property type="entry name" value="ANL_N_sf"/>
</dbReference>
<feature type="compositionally biased region" description="Low complexity" evidence="1">
    <location>
        <begin position="1"/>
        <end position="18"/>
    </location>
</feature>
<dbReference type="Gene3D" id="3.30.300.30">
    <property type="match status" value="1"/>
</dbReference>
<dbReference type="PROSITE" id="PS00455">
    <property type="entry name" value="AMP_BINDING"/>
    <property type="match status" value="1"/>
</dbReference>
<dbReference type="InterPro" id="IPR045851">
    <property type="entry name" value="AMP-bd_C_sf"/>
</dbReference>
<dbReference type="InterPro" id="IPR020845">
    <property type="entry name" value="AMP-binding_CS"/>
</dbReference>
<dbReference type="RefSeq" id="WP_171186521.1">
    <property type="nucleotide sequence ID" value="NZ_WTPX01000056.1"/>
</dbReference>
<keyword evidence="3" id="KW-0436">Ligase</keyword>
<proteinExistence type="predicted"/>